<comment type="similarity">
    <text evidence="1">Belongs to the small GTPase superfamily. Rho family.</text>
</comment>
<protein>
    <submittedName>
        <fullName evidence="5">Small GTPase Cdc42</fullName>
    </submittedName>
</protein>
<accession>A0AAD7AKY2</accession>
<dbReference type="Proteomes" id="UP001218218">
    <property type="component" value="Unassembled WGS sequence"/>
</dbReference>
<evidence type="ECO:0000313" key="5">
    <source>
        <dbReference type="EMBL" id="KAJ7361528.1"/>
    </source>
</evidence>
<keyword evidence="2" id="KW-0488">Methylation</keyword>
<dbReference type="SMART" id="SM00174">
    <property type="entry name" value="RHO"/>
    <property type="match status" value="1"/>
</dbReference>
<dbReference type="SMART" id="SM00173">
    <property type="entry name" value="RAS"/>
    <property type="match status" value="1"/>
</dbReference>
<dbReference type="GO" id="GO:0003924">
    <property type="term" value="F:GTPase activity"/>
    <property type="evidence" value="ECO:0007669"/>
    <property type="project" value="InterPro"/>
</dbReference>
<dbReference type="PROSITE" id="PS51420">
    <property type="entry name" value="RHO"/>
    <property type="match status" value="1"/>
</dbReference>
<dbReference type="PROSITE" id="PS51419">
    <property type="entry name" value="RAB"/>
    <property type="match status" value="1"/>
</dbReference>
<name>A0AAD7AKY2_9AGAR</name>
<dbReference type="PRINTS" id="PR00449">
    <property type="entry name" value="RASTRNSFRMNG"/>
</dbReference>
<evidence type="ECO:0000256" key="4">
    <source>
        <dbReference type="ARBA" id="ARBA00023134"/>
    </source>
</evidence>
<evidence type="ECO:0000256" key="1">
    <source>
        <dbReference type="ARBA" id="ARBA00010142"/>
    </source>
</evidence>
<dbReference type="InterPro" id="IPR005225">
    <property type="entry name" value="Small_GTP-bd"/>
</dbReference>
<dbReference type="FunFam" id="3.40.50.300:FF:001179">
    <property type="entry name" value="Rho family GTPase"/>
    <property type="match status" value="1"/>
</dbReference>
<dbReference type="GO" id="GO:0005525">
    <property type="term" value="F:GTP binding"/>
    <property type="evidence" value="ECO:0007669"/>
    <property type="project" value="UniProtKB-KW"/>
</dbReference>
<dbReference type="InterPro" id="IPR003578">
    <property type="entry name" value="Small_GTPase_Rho"/>
</dbReference>
<dbReference type="Pfam" id="PF00071">
    <property type="entry name" value="Ras"/>
    <property type="match status" value="1"/>
</dbReference>
<evidence type="ECO:0000313" key="6">
    <source>
        <dbReference type="Proteomes" id="UP001218218"/>
    </source>
</evidence>
<dbReference type="Gene3D" id="3.40.50.300">
    <property type="entry name" value="P-loop containing nucleotide triphosphate hydrolases"/>
    <property type="match status" value="1"/>
</dbReference>
<dbReference type="PANTHER" id="PTHR24072">
    <property type="entry name" value="RHO FAMILY GTPASE"/>
    <property type="match status" value="1"/>
</dbReference>
<evidence type="ECO:0000256" key="2">
    <source>
        <dbReference type="ARBA" id="ARBA00022481"/>
    </source>
</evidence>
<dbReference type="GO" id="GO:0007264">
    <property type="term" value="P:small GTPase-mediated signal transduction"/>
    <property type="evidence" value="ECO:0007669"/>
    <property type="project" value="InterPro"/>
</dbReference>
<keyword evidence="3" id="KW-0547">Nucleotide-binding</keyword>
<dbReference type="InterPro" id="IPR001806">
    <property type="entry name" value="Small_GTPase"/>
</dbReference>
<comment type="caution">
    <text evidence="5">The sequence shown here is derived from an EMBL/GenBank/DDBJ whole genome shotgun (WGS) entry which is preliminary data.</text>
</comment>
<proteinExistence type="inferred from homology"/>
<dbReference type="NCBIfam" id="TIGR00231">
    <property type="entry name" value="small_GTP"/>
    <property type="match status" value="1"/>
</dbReference>
<keyword evidence="6" id="KW-1185">Reference proteome</keyword>
<dbReference type="PROSITE" id="PS51421">
    <property type="entry name" value="RAS"/>
    <property type="match status" value="1"/>
</dbReference>
<keyword evidence="4" id="KW-0342">GTP-binding</keyword>
<reference evidence="5" key="1">
    <citation type="submission" date="2023-03" db="EMBL/GenBank/DDBJ databases">
        <title>Massive genome expansion in bonnet fungi (Mycena s.s.) driven by repeated elements and novel gene families across ecological guilds.</title>
        <authorList>
            <consortium name="Lawrence Berkeley National Laboratory"/>
            <person name="Harder C.B."/>
            <person name="Miyauchi S."/>
            <person name="Viragh M."/>
            <person name="Kuo A."/>
            <person name="Thoen E."/>
            <person name="Andreopoulos B."/>
            <person name="Lu D."/>
            <person name="Skrede I."/>
            <person name="Drula E."/>
            <person name="Henrissat B."/>
            <person name="Morin E."/>
            <person name="Kohler A."/>
            <person name="Barry K."/>
            <person name="LaButti K."/>
            <person name="Morin E."/>
            <person name="Salamov A."/>
            <person name="Lipzen A."/>
            <person name="Mereny Z."/>
            <person name="Hegedus B."/>
            <person name="Baldrian P."/>
            <person name="Stursova M."/>
            <person name="Weitz H."/>
            <person name="Taylor A."/>
            <person name="Grigoriev I.V."/>
            <person name="Nagy L.G."/>
            <person name="Martin F."/>
            <person name="Kauserud H."/>
        </authorList>
    </citation>
    <scope>NUCLEOTIDE SEQUENCE</scope>
    <source>
        <strain evidence="5">CBHHK002</strain>
    </source>
</reference>
<dbReference type="InterPro" id="IPR027417">
    <property type="entry name" value="P-loop_NTPase"/>
</dbReference>
<dbReference type="SUPFAM" id="SSF52540">
    <property type="entry name" value="P-loop containing nucleoside triphosphate hydrolases"/>
    <property type="match status" value="1"/>
</dbReference>
<gene>
    <name evidence="5" type="ORF">DFH08DRAFT_911231</name>
</gene>
<dbReference type="EMBL" id="JARIHO010000005">
    <property type="protein sequence ID" value="KAJ7361528.1"/>
    <property type="molecule type" value="Genomic_DNA"/>
</dbReference>
<dbReference type="SMART" id="SM00175">
    <property type="entry name" value="RAB"/>
    <property type="match status" value="1"/>
</dbReference>
<dbReference type="AlphaFoldDB" id="A0AAD7AKY2"/>
<sequence length="198" mass="22256">MESILQTFKCVVVGDAAVGKTCLLLSYRTNRFPSQFVPNTCDNYAVRVMFKEDPYTFSLFDTPAGQEDHDRLRPLSYEQTDIFLVCFNVACPASFANAKEKWFPEVMHHCPGVPCLLVGLQIDLRDDPIVTEKLDSQQQGVVTSEQGERLAREVGAHRYVECSALTRKGLKEVFDWALYEAAGPPIVCYGPRPRCVVV</sequence>
<evidence type="ECO:0000256" key="3">
    <source>
        <dbReference type="ARBA" id="ARBA00022741"/>
    </source>
</evidence>
<organism evidence="5 6">
    <name type="scientific">Mycena albidolilacea</name>
    <dbReference type="NCBI Taxonomy" id="1033008"/>
    <lineage>
        <taxon>Eukaryota</taxon>
        <taxon>Fungi</taxon>
        <taxon>Dikarya</taxon>
        <taxon>Basidiomycota</taxon>
        <taxon>Agaricomycotina</taxon>
        <taxon>Agaricomycetes</taxon>
        <taxon>Agaricomycetidae</taxon>
        <taxon>Agaricales</taxon>
        <taxon>Marasmiineae</taxon>
        <taxon>Mycenaceae</taxon>
        <taxon>Mycena</taxon>
    </lineage>
</organism>